<accession>A0ACC0CRR0</accession>
<dbReference type="EMBL" id="MU394358">
    <property type="protein sequence ID" value="KAI6083100.1"/>
    <property type="molecule type" value="Genomic_DNA"/>
</dbReference>
<keyword evidence="2" id="KW-1185">Reference proteome</keyword>
<reference evidence="1 2" key="1">
    <citation type="journal article" date="2022" name="New Phytol.">
        <title>Ecological generalism drives hyperdiversity of secondary metabolite gene clusters in xylarialean endophytes.</title>
        <authorList>
            <person name="Franco M.E.E."/>
            <person name="Wisecaver J.H."/>
            <person name="Arnold A.E."/>
            <person name="Ju Y.M."/>
            <person name="Slot J.C."/>
            <person name="Ahrendt S."/>
            <person name="Moore L.P."/>
            <person name="Eastman K.E."/>
            <person name="Scott K."/>
            <person name="Konkel Z."/>
            <person name="Mondo S.J."/>
            <person name="Kuo A."/>
            <person name="Hayes R.D."/>
            <person name="Haridas S."/>
            <person name="Andreopoulos B."/>
            <person name="Riley R."/>
            <person name="LaButti K."/>
            <person name="Pangilinan J."/>
            <person name="Lipzen A."/>
            <person name="Amirebrahimi M."/>
            <person name="Yan J."/>
            <person name="Adam C."/>
            <person name="Keymanesh K."/>
            <person name="Ng V."/>
            <person name="Louie K."/>
            <person name="Northen T."/>
            <person name="Drula E."/>
            <person name="Henrissat B."/>
            <person name="Hsieh H.M."/>
            <person name="Youens-Clark K."/>
            <person name="Lutzoni F."/>
            <person name="Miadlikowska J."/>
            <person name="Eastwood D.C."/>
            <person name="Hamelin R.C."/>
            <person name="Grigoriev I.V."/>
            <person name="U'Ren J.M."/>
        </authorList>
    </citation>
    <scope>NUCLEOTIDE SEQUENCE [LARGE SCALE GENOMIC DNA]</scope>
    <source>
        <strain evidence="1 2">ER1909</strain>
    </source>
</reference>
<sequence length="384" mass="43405">MAGNDGIDDIVTGMKDLTGPSTYKSPPIADADTDEPALEVAEDEYYDAKVRVENARRRLAEAVYSRPPGRPGLSTANRGRAMTEARKIRDSFDKFDDSPRLFKYEGALAGAVHICQPMNWKLDNASPTDMIDERGYTTMLEWLPNGTLGEFLQRRARSGVGELPNRMLIRLFKCLLRMCVAMAYPPTSEQKQIETIPENKSFRDYQSRLMHRGMNPWNMMFGDIVRDGDHSLTPILKLIDFEFSAYSATSTEVANLGAADNIFHIGKIMRCIITGDLSIRRPSEGAALKPFDKTLRIMTQGWVEDCPNLDHSLRLITCWCAAERPQDRPTLVELRDYFNARLGGKSGADYYKDSPRERVESDENIKRLVQMFILDADTDPVQDS</sequence>
<comment type="caution">
    <text evidence="1">The sequence shown here is derived from an EMBL/GenBank/DDBJ whole genome shotgun (WGS) entry which is preliminary data.</text>
</comment>
<evidence type="ECO:0000313" key="1">
    <source>
        <dbReference type="EMBL" id="KAI6083100.1"/>
    </source>
</evidence>
<evidence type="ECO:0000313" key="2">
    <source>
        <dbReference type="Proteomes" id="UP001497680"/>
    </source>
</evidence>
<proteinExistence type="predicted"/>
<gene>
    <name evidence="1" type="ORF">F4821DRAFT_281145</name>
</gene>
<organism evidence="1 2">
    <name type="scientific">Hypoxylon rubiginosum</name>
    <dbReference type="NCBI Taxonomy" id="110542"/>
    <lineage>
        <taxon>Eukaryota</taxon>
        <taxon>Fungi</taxon>
        <taxon>Dikarya</taxon>
        <taxon>Ascomycota</taxon>
        <taxon>Pezizomycotina</taxon>
        <taxon>Sordariomycetes</taxon>
        <taxon>Xylariomycetidae</taxon>
        <taxon>Xylariales</taxon>
        <taxon>Hypoxylaceae</taxon>
        <taxon>Hypoxylon</taxon>
    </lineage>
</organism>
<name>A0ACC0CRR0_9PEZI</name>
<protein>
    <submittedName>
        <fullName evidence="1">Uncharacterized protein</fullName>
    </submittedName>
</protein>
<dbReference type="Proteomes" id="UP001497680">
    <property type="component" value="Unassembled WGS sequence"/>
</dbReference>